<reference evidence="1 2" key="1">
    <citation type="submission" date="2018-11" db="EMBL/GenBank/DDBJ databases">
        <authorList>
            <consortium name="Pathogen Informatics"/>
        </authorList>
    </citation>
    <scope>NUCLEOTIDE SEQUENCE [LARGE SCALE GENOMIC DNA]</scope>
</reference>
<dbReference type="EMBL" id="UYYB01094997">
    <property type="protein sequence ID" value="VDM75174.1"/>
    <property type="molecule type" value="Genomic_DNA"/>
</dbReference>
<keyword evidence="2" id="KW-1185">Reference proteome</keyword>
<dbReference type="Proteomes" id="UP000270094">
    <property type="component" value="Unassembled WGS sequence"/>
</dbReference>
<gene>
    <name evidence="1" type="ORF">SVUK_LOCUS10172</name>
</gene>
<protein>
    <submittedName>
        <fullName evidence="1">Uncharacterized protein</fullName>
    </submittedName>
</protein>
<name>A0A3P7JB18_STRVU</name>
<evidence type="ECO:0000313" key="2">
    <source>
        <dbReference type="Proteomes" id="UP000270094"/>
    </source>
</evidence>
<dbReference type="OrthoDB" id="5785269at2759"/>
<proteinExistence type="predicted"/>
<evidence type="ECO:0000313" key="1">
    <source>
        <dbReference type="EMBL" id="VDM75174.1"/>
    </source>
</evidence>
<sequence>MLHLIFQALSFYTRHHTIECGSRINAEGSYRLPKHELCTINVEVPEKTAVQITISGKEFKCRRQLNDLVVRNCIVSTETRLPTFPCLDRVGAAVFTGADNEYIINARELPVGTHIGVSYYNTQFECGDSVPFDVVGIPLTMLYNKEKEDCSLVLPGRAQALVDRIEGSEVCIQFNQGLRLGDFPLHSKKACYTQGGRSFNNLFYAT</sequence>
<organism evidence="1 2">
    <name type="scientific">Strongylus vulgaris</name>
    <name type="common">Blood worm</name>
    <dbReference type="NCBI Taxonomy" id="40348"/>
    <lineage>
        <taxon>Eukaryota</taxon>
        <taxon>Metazoa</taxon>
        <taxon>Ecdysozoa</taxon>
        <taxon>Nematoda</taxon>
        <taxon>Chromadorea</taxon>
        <taxon>Rhabditida</taxon>
        <taxon>Rhabditina</taxon>
        <taxon>Rhabditomorpha</taxon>
        <taxon>Strongyloidea</taxon>
        <taxon>Strongylidae</taxon>
        <taxon>Strongylus</taxon>
    </lineage>
</organism>
<dbReference type="AlphaFoldDB" id="A0A3P7JB18"/>
<accession>A0A3P7JB18</accession>